<comment type="caution">
    <text evidence="6">The sequence shown here is derived from an EMBL/GenBank/DDBJ whole genome shotgun (WGS) entry which is preliminary data.</text>
</comment>
<evidence type="ECO:0000259" key="5">
    <source>
        <dbReference type="PROSITE" id="PS51352"/>
    </source>
</evidence>
<dbReference type="Gene3D" id="3.40.30.10">
    <property type="entry name" value="Glutaredoxin"/>
    <property type="match status" value="1"/>
</dbReference>
<evidence type="ECO:0000313" key="7">
    <source>
        <dbReference type="Proteomes" id="UP000018850"/>
    </source>
</evidence>
<dbReference type="RefSeq" id="WP_051413549.1">
    <property type="nucleotide sequence ID" value="NZ_AYXY01000023.1"/>
</dbReference>
<evidence type="ECO:0000256" key="4">
    <source>
        <dbReference type="ARBA" id="ARBA00023284"/>
    </source>
</evidence>
<dbReference type="GO" id="GO:0016209">
    <property type="term" value="F:antioxidant activity"/>
    <property type="evidence" value="ECO:0007669"/>
    <property type="project" value="InterPro"/>
</dbReference>
<evidence type="ECO:0000256" key="1">
    <source>
        <dbReference type="ARBA" id="ARBA00004196"/>
    </source>
</evidence>
<proteinExistence type="predicted"/>
<gene>
    <name evidence="6" type="ORF">P278_25770</name>
</gene>
<name>W2UKW3_9FLAO</name>
<feature type="domain" description="Thioredoxin" evidence="5">
    <location>
        <begin position="294"/>
        <end position="434"/>
    </location>
</feature>
<dbReference type="PANTHER" id="PTHR42852:SF6">
    <property type="entry name" value="THIOL:DISULFIDE INTERCHANGE PROTEIN DSBE"/>
    <property type="match status" value="1"/>
</dbReference>
<dbReference type="GO" id="GO:0030313">
    <property type="term" value="C:cell envelope"/>
    <property type="evidence" value="ECO:0007669"/>
    <property type="project" value="UniProtKB-SubCell"/>
</dbReference>
<protein>
    <recommendedName>
        <fullName evidence="5">Thioredoxin domain-containing protein</fullName>
    </recommendedName>
</protein>
<dbReference type="eggNOG" id="COG0526">
    <property type="taxonomic scope" value="Bacteria"/>
</dbReference>
<keyword evidence="2" id="KW-0201">Cytochrome c-type biogenesis</keyword>
<dbReference type="InterPro" id="IPR036249">
    <property type="entry name" value="Thioredoxin-like_sf"/>
</dbReference>
<dbReference type="InterPro" id="IPR000866">
    <property type="entry name" value="AhpC/TSA"/>
</dbReference>
<reference evidence="7" key="1">
    <citation type="submission" date="2013-11" db="EMBL/GenBank/DDBJ databases">
        <title>Draft genome sequence from a member of Zhouia, isolated tidal flat.</title>
        <authorList>
            <person name="Jin H."/>
            <person name="Jeon C.O."/>
        </authorList>
    </citation>
    <scope>NUCLEOTIDE SEQUENCE [LARGE SCALE GENOMIC DNA]</scope>
    <source>
        <strain evidence="7">AD3</strain>
    </source>
</reference>
<keyword evidence="4" id="KW-0676">Redox-active center</keyword>
<keyword evidence="3" id="KW-1015">Disulfide bond</keyword>
<organism evidence="6 7">
    <name type="scientific">Zhouia amylolytica AD3</name>
    <dbReference type="NCBI Taxonomy" id="1286632"/>
    <lineage>
        <taxon>Bacteria</taxon>
        <taxon>Pseudomonadati</taxon>
        <taxon>Bacteroidota</taxon>
        <taxon>Flavobacteriia</taxon>
        <taxon>Flavobacteriales</taxon>
        <taxon>Flavobacteriaceae</taxon>
        <taxon>Zhouia</taxon>
    </lineage>
</organism>
<evidence type="ECO:0000313" key="6">
    <source>
        <dbReference type="EMBL" id="ETN94634.1"/>
    </source>
</evidence>
<dbReference type="PROSITE" id="PS51352">
    <property type="entry name" value="THIOREDOXIN_2"/>
    <property type="match status" value="1"/>
</dbReference>
<dbReference type="GO" id="GO:0016491">
    <property type="term" value="F:oxidoreductase activity"/>
    <property type="evidence" value="ECO:0007669"/>
    <property type="project" value="InterPro"/>
</dbReference>
<dbReference type="EMBL" id="AYXY01000023">
    <property type="protein sequence ID" value="ETN94634.1"/>
    <property type="molecule type" value="Genomic_DNA"/>
</dbReference>
<dbReference type="Pfam" id="PF00578">
    <property type="entry name" value="AhpC-TSA"/>
    <property type="match status" value="1"/>
</dbReference>
<dbReference type="InterPro" id="IPR013766">
    <property type="entry name" value="Thioredoxin_domain"/>
</dbReference>
<accession>W2UKW3</accession>
<dbReference type="Proteomes" id="UP000018850">
    <property type="component" value="Unassembled WGS sequence"/>
</dbReference>
<sequence length="434" mass="49578">MFRIIWLLLLVLLSYFGVAQNTNDKHIITLPISEKEGFGPFSPEFKELTYDPDELITDEWSNTIETVSGIPEDWDKPVVKRIIFDIYQFTYQNYNLGAISEDFFNRVKVLWQWDLTNRDLSEQPIRCYTHIVMHKTPGGIIEYKIDTNNNDDFSDDRIISSPIMVVALGNEADEEYAPIVQYEAFVKGGVVKKSIPVLIAQSGMNRLLYNFPVYKEATFKGETLILRGDIVSTTFDKRTLIGIKADKENFKPIAKEGVLKIDGVSYQNMGVDANDQLLLLGEKPSNKKRVYKKPNVGDDAIAFSGNEFTTNQKISLSDFEGKYLYLEFWGSWCGPCMKEIPNVKYAKQNLDPALISFLGIAYDRPVELAKTIKKKKITWPQILHNGDNKIADIYDVQNFPKSYLIDPDGKIIAEDLSGSKLIKILQKYINKRSE</sequence>
<keyword evidence="7" id="KW-1185">Reference proteome</keyword>
<dbReference type="PANTHER" id="PTHR42852">
    <property type="entry name" value="THIOL:DISULFIDE INTERCHANGE PROTEIN DSBE"/>
    <property type="match status" value="1"/>
</dbReference>
<dbReference type="CDD" id="cd02966">
    <property type="entry name" value="TlpA_like_family"/>
    <property type="match status" value="1"/>
</dbReference>
<evidence type="ECO:0000256" key="2">
    <source>
        <dbReference type="ARBA" id="ARBA00022748"/>
    </source>
</evidence>
<reference evidence="6 7" key="2">
    <citation type="journal article" date="2016" name="Genome Announc.">
        <title>Draft Genome Sequence of Zhouia amylolytica AD3, Isolated from Tidal Flat Sediment.</title>
        <authorList>
            <person name="Jia B."/>
            <person name="Jin H.M."/>
            <person name="Lee H.J."/>
            <person name="Jeon C.O."/>
        </authorList>
    </citation>
    <scope>NUCLEOTIDE SEQUENCE [LARGE SCALE GENOMIC DNA]</scope>
    <source>
        <strain evidence="6 7">AD3</strain>
    </source>
</reference>
<dbReference type="GO" id="GO:0017004">
    <property type="term" value="P:cytochrome complex assembly"/>
    <property type="evidence" value="ECO:0007669"/>
    <property type="project" value="UniProtKB-KW"/>
</dbReference>
<comment type="subcellular location">
    <subcellularLocation>
        <location evidence="1">Cell envelope</location>
    </subcellularLocation>
</comment>
<dbReference type="InterPro" id="IPR050553">
    <property type="entry name" value="Thioredoxin_ResA/DsbE_sf"/>
</dbReference>
<dbReference type="STRING" id="376730.SAMN04487906_1625"/>
<dbReference type="SUPFAM" id="SSF52833">
    <property type="entry name" value="Thioredoxin-like"/>
    <property type="match status" value="1"/>
</dbReference>
<dbReference type="AlphaFoldDB" id="W2UKW3"/>
<evidence type="ECO:0000256" key="3">
    <source>
        <dbReference type="ARBA" id="ARBA00023157"/>
    </source>
</evidence>